<keyword evidence="4" id="KW-0411">Iron-sulfur</keyword>
<organism evidence="6">
    <name type="scientific">marine sediment metagenome</name>
    <dbReference type="NCBI Taxonomy" id="412755"/>
    <lineage>
        <taxon>unclassified sequences</taxon>
        <taxon>metagenomes</taxon>
        <taxon>ecological metagenomes</taxon>
    </lineage>
</organism>
<sequence length="92" mass="9840">AKEILTSGLIAEVNTDMCIGCGTCEENCAYNAIELKDKPIGFEEVSLIIKKSSINSGLCKGCGTCAVTCPNGAISVKHYDFEQINAMIKTYL</sequence>
<dbReference type="GO" id="GO:0051539">
    <property type="term" value="F:4 iron, 4 sulfur cluster binding"/>
    <property type="evidence" value="ECO:0007669"/>
    <property type="project" value="UniProtKB-KW"/>
</dbReference>
<keyword evidence="2" id="KW-0479">Metal-binding</keyword>
<feature type="domain" description="4Fe-4S ferredoxin-type" evidence="5">
    <location>
        <begin position="9"/>
        <end position="38"/>
    </location>
</feature>
<evidence type="ECO:0000256" key="1">
    <source>
        <dbReference type="ARBA" id="ARBA00022485"/>
    </source>
</evidence>
<evidence type="ECO:0000256" key="4">
    <source>
        <dbReference type="ARBA" id="ARBA00023014"/>
    </source>
</evidence>
<evidence type="ECO:0000256" key="3">
    <source>
        <dbReference type="ARBA" id="ARBA00023004"/>
    </source>
</evidence>
<evidence type="ECO:0000256" key="2">
    <source>
        <dbReference type="ARBA" id="ARBA00022723"/>
    </source>
</evidence>
<keyword evidence="3" id="KW-0408">Iron</keyword>
<dbReference type="AlphaFoldDB" id="X0YST0"/>
<dbReference type="Gene3D" id="3.30.70.20">
    <property type="match status" value="2"/>
</dbReference>
<dbReference type="PROSITE" id="PS51379">
    <property type="entry name" value="4FE4S_FER_2"/>
    <property type="match status" value="2"/>
</dbReference>
<dbReference type="SUPFAM" id="SSF54862">
    <property type="entry name" value="4Fe-4S ferredoxins"/>
    <property type="match status" value="1"/>
</dbReference>
<feature type="domain" description="4Fe-4S ferredoxin-type" evidence="5">
    <location>
        <begin position="50"/>
        <end position="79"/>
    </location>
</feature>
<dbReference type="PANTHER" id="PTHR24960">
    <property type="entry name" value="PHOTOSYSTEM I IRON-SULFUR CENTER-RELATED"/>
    <property type="match status" value="1"/>
</dbReference>
<dbReference type="EMBL" id="BART01004992">
    <property type="protein sequence ID" value="GAG59534.1"/>
    <property type="molecule type" value="Genomic_DNA"/>
</dbReference>
<comment type="caution">
    <text evidence="6">The sequence shown here is derived from an EMBL/GenBank/DDBJ whole genome shotgun (WGS) entry which is preliminary data.</text>
</comment>
<reference evidence="6" key="1">
    <citation type="journal article" date="2014" name="Front. Microbiol.">
        <title>High frequency of phylogenetically diverse reductive dehalogenase-homologous genes in deep subseafloor sedimentary metagenomes.</title>
        <authorList>
            <person name="Kawai M."/>
            <person name="Futagami T."/>
            <person name="Toyoda A."/>
            <person name="Takaki Y."/>
            <person name="Nishi S."/>
            <person name="Hori S."/>
            <person name="Arai W."/>
            <person name="Tsubouchi T."/>
            <person name="Morono Y."/>
            <person name="Uchiyama I."/>
            <person name="Ito T."/>
            <person name="Fujiyama A."/>
            <person name="Inagaki F."/>
            <person name="Takami H."/>
        </authorList>
    </citation>
    <scope>NUCLEOTIDE SEQUENCE</scope>
    <source>
        <strain evidence="6">Expedition CK06-06</strain>
    </source>
</reference>
<gene>
    <name evidence="6" type="ORF">S01H4_11989</name>
</gene>
<accession>X0YST0</accession>
<evidence type="ECO:0000259" key="5">
    <source>
        <dbReference type="PROSITE" id="PS51379"/>
    </source>
</evidence>
<feature type="non-terminal residue" evidence="6">
    <location>
        <position position="1"/>
    </location>
</feature>
<dbReference type="Pfam" id="PF12838">
    <property type="entry name" value="Fer4_7"/>
    <property type="match status" value="1"/>
</dbReference>
<dbReference type="PROSITE" id="PS00198">
    <property type="entry name" value="4FE4S_FER_1"/>
    <property type="match status" value="1"/>
</dbReference>
<dbReference type="PANTHER" id="PTHR24960:SF83">
    <property type="entry name" value="4FE-4S FERREDOXIN-TYPE DOMAIN-CONTAINING PROTEIN"/>
    <property type="match status" value="1"/>
</dbReference>
<keyword evidence="1" id="KW-0004">4Fe-4S</keyword>
<dbReference type="InterPro" id="IPR017896">
    <property type="entry name" value="4Fe4S_Fe-S-bd"/>
</dbReference>
<name>X0YST0_9ZZZZ</name>
<protein>
    <recommendedName>
        <fullName evidence="5">4Fe-4S ferredoxin-type domain-containing protein</fullName>
    </recommendedName>
</protein>
<proteinExistence type="predicted"/>
<dbReference type="GO" id="GO:0046872">
    <property type="term" value="F:metal ion binding"/>
    <property type="evidence" value="ECO:0007669"/>
    <property type="project" value="UniProtKB-KW"/>
</dbReference>
<dbReference type="InterPro" id="IPR050157">
    <property type="entry name" value="PSI_iron-sulfur_center"/>
</dbReference>
<dbReference type="InterPro" id="IPR017900">
    <property type="entry name" value="4Fe4S_Fe_S_CS"/>
</dbReference>
<evidence type="ECO:0000313" key="6">
    <source>
        <dbReference type="EMBL" id="GAG59534.1"/>
    </source>
</evidence>